<reference evidence="2 3" key="1">
    <citation type="journal article" date="2013" name="Curr. Biol.">
        <title>The Genome of the Foraminiferan Reticulomyxa filosa.</title>
        <authorList>
            <person name="Glockner G."/>
            <person name="Hulsmann N."/>
            <person name="Schleicher M."/>
            <person name="Noegel A.A."/>
            <person name="Eichinger L."/>
            <person name="Gallinger C."/>
            <person name="Pawlowski J."/>
            <person name="Sierra R."/>
            <person name="Euteneuer U."/>
            <person name="Pillet L."/>
            <person name="Moustafa A."/>
            <person name="Platzer M."/>
            <person name="Groth M."/>
            <person name="Szafranski K."/>
            <person name="Schliwa M."/>
        </authorList>
    </citation>
    <scope>NUCLEOTIDE SEQUENCE [LARGE SCALE GENOMIC DNA]</scope>
</reference>
<dbReference type="Proteomes" id="UP000023152">
    <property type="component" value="Unassembled WGS sequence"/>
</dbReference>
<keyword evidence="3" id="KW-1185">Reference proteome</keyword>
<evidence type="ECO:0000256" key="1">
    <source>
        <dbReference type="SAM" id="MobiDB-lite"/>
    </source>
</evidence>
<protein>
    <submittedName>
        <fullName evidence="2">Uncharacterized protein</fullName>
    </submittedName>
</protein>
<evidence type="ECO:0000313" key="3">
    <source>
        <dbReference type="Proteomes" id="UP000023152"/>
    </source>
</evidence>
<feature type="region of interest" description="Disordered" evidence="1">
    <location>
        <begin position="1"/>
        <end position="25"/>
    </location>
</feature>
<evidence type="ECO:0000313" key="2">
    <source>
        <dbReference type="EMBL" id="ETO11309.1"/>
    </source>
</evidence>
<dbReference type="EMBL" id="ASPP01022579">
    <property type="protein sequence ID" value="ETO11309.1"/>
    <property type="molecule type" value="Genomic_DNA"/>
</dbReference>
<feature type="non-terminal residue" evidence="2">
    <location>
        <position position="1"/>
    </location>
</feature>
<sequence length="134" mass="14867">NNNNNNNNNNESNNNNKDNSNDNENTTQQYHTMLKKNTMKHHDLNVITTMSPVDERLDDVDPAITSIGHQPSLELVMISDAHGPVEMDSKGTFESKETSPNQQNLDAVGGVVHSTLHSSDSFHTDVSDSDHELK</sequence>
<proteinExistence type="predicted"/>
<gene>
    <name evidence="2" type="ORF">RFI_26066</name>
</gene>
<dbReference type="AlphaFoldDB" id="X6MBR1"/>
<accession>X6MBR1</accession>
<name>X6MBR1_RETFI</name>
<organism evidence="2 3">
    <name type="scientific">Reticulomyxa filosa</name>
    <dbReference type="NCBI Taxonomy" id="46433"/>
    <lineage>
        <taxon>Eukaryota</taxon>
        <taxon>Sar</taxon>
        <taxon>Rhizaria</taxon>
        <taxon>Retaria</taxon>
        <taxon>Foraminifera</taxon>
        <taxon>Monothalamids</taxon>
        <taxon>Reticulomyxidae</taxon>
        <taxon>Reticulomyxa</taxon>
    </lineage>
</organism>
<comment type="caution">
    <text evidence="2">The sequence shown here is derived from an EMBL/GenBank/DDBJ whole genome shotgun (WGS) entry which is preliminary data.</text>
</comment>